<evidence type="ECO:0000256" key="1">
    <source>
        <dbReference type="SAM" id="SignalP"/>
    </source>
</evidence>
<feature type="signal peptide" evidence="1">
    <location>
        <begin position="1"/>
        <end position="20"/>
    </location>
</feature>
<dbReference type="CTD" id="3346205"/>
<dbReference type="RefSeq" id="XP_016927514.2">
    <property type="nucleotide sequence ID" value="XM_017072025.3"/>
</dbReference>
<gene>
    <name evidence="3" type="primary">CheB53a</name>
</gene>
<dbReference type="SMART" id="SM00675">
    <property type="entry name" value="DM11"/>
    <property type="match status" value="1"/>
</dbReference>
<keyword evidence="2" id="KW-1185">Reference proteome</keyword>
<evidence type="ECO:0000313" key="2">
    <source>
        <dbReference type="Proteomes" id="UP001652628"/>
    </source>
</evidence>
<dbReference type="AlphaFoldDB" id="A0AB39Z2K0"/>
<evidence type="ECO:0000313" key="3">
    <source>
        <dbReference type="RefSeq" id="XP_016927514.2"/>
    </source>
</evidence>
<dbReference type="Proteomes" id="UP001652628">
    <property type="component" value="Chromosome 2R"/>
</dbReference>
<organism evidence="2 3">
    <name type="scientific">Drosophila suzukii</name>
    <name type="common">Spotted-wing drosophila fruit fly</name>
    <dbReference type="NCBI Taxonomy" id="28584"/>
    <lineage>
        <taxon>Eukaryota</taxon>
        <taxon>Metazoa</taxon>
        <taxon>Ecdysozoa</taxon>
        <taxon>Arthropoda</taxon>
        <taxon>Hexapoda</taxon>
        <taxon>Insecta</taxon>
        <taxon>Pterygota</taxon>
        <taxon>Neoptera</taxon>
        <taxon>Endopterygota</taxon>
        <taxon>Diptera</taxon>
        <taxon>Brachycera</taxon>
        <taxon>Muscomorpha</taxon>
        <taxon>Ephydroidea</taxon>
        <taxon>Drosophilidae</taxon>
        <taxon>Drosophila</taxon>
        <taxon>Sophophora</taxon>
    </lineage>
</organism>
<protein>
    <submittedName>
        <fullName evidence="3">Uncharacterized protein CheB53a</fullName>
    </submittedName>
</protein>
<dbReference type="InterPro" id="IPR006601">
    <property type="entry name" value="Uncharacterised_DM11_DROME"/>
</dbReference>
<keyword evidence="1" id="KW-0732">Signal</keyword>
<name>A0AB39Z2K0_DROSZ</name>
<sequence>MKRCLIWKWMLLIIFEVVNLSMQIEYEFELEDESIYTNCSDVPPGTLNINGLFDMTNLSTTMTPEGIILSGNMTNVFNAQPSDRIEVTGNLLYFDRGTWQPTTLNMAIKDFCKVMYDEKQLWYKEWASRVTNRDVIKDQCIKNQGTVLLMETYTIMLRFGSSVPLISGRYTLRIRVFAIDQSGKKRPNDVCYEVRGTFFKI</sequence>
<reference evidence="3" key="1">
    <citation type="submission" date="2025-08" db="UniProtKB">
        <authorList>
            <consortium name="RefSeq"/>
        </authorList>
    </citation>
    <scope>IDENTIFICATION</scope>
</reference>
<accession>A0AB39Z2K0</accession>
<proteinExistence type="predicted"/>
<dbReference type="GeneID" id="108008234"/>
<feature type="chain" id="PRO_5045549935" evidence="1">
    <location>
        <begin position="21"/>
        <end position="201"/>
    </location>
</feature>